<evidence type="ECO:0000313" key="3">
    <source>
        <dbReference type="Proteomes" id="UP000076959"/>
    </source>
</evidence>
<protein>
    <recommendedName>
        <fullName evidence="4">DUF4426 domain-containing protein</fullName>
    </recommendedName>
</protein>
<dbReference type="AlphaFoldDB" id="A0A176YL83"/>
<dbReference type="OrthoDB" id="6173967at2"/>
<feature type="signal peptide" evidence="1">
    <location>
        <begin position="1"/>
        <end position="26"/>
    </location>
</feature>
<dbReference type="EMBL" id="LUUB01000065">
    <property type="protein sequence ID" value="OAF07754.1"/>
    <property type="molecule type" value="Genomic_DNA"/>
</dbReference>
<sequence length="157" mass="16036">MASRRTIAALLSALGVAGTLSSGGVAAETDQSKTAGGVTVYLGVVPAEIVKGLPASGATERPMHGGIPKGPHEYHFVAAVFDAANGARVSDAVVTAEVAGLGLSGSKKKLEPMQIAGTTTYGGFFDLPGFDLYTVKLTVERSGASAAALQFKYDHRR</sequence>
<evidence type="ECO:0000313" key="2">
    <source>
        <dbReference type="EMBL" id="OAF07754.1"/>
    </source>
</evidence>
<gene>
    <name evidence="2" type="ORF">AYJ54_16750</name>
</gene>
<feature type="chain" id="PRO_5008054746" description="DUF4426 domain-containing protein" evidence="1">
    <location>
        <begin position="27"/>
        <end position="157"/>
    </location>
</feature>
<dbReference type="STRING" id="1505087.AYJ54_16750"/>
<comment type="caution">
    <text evidence="2">The sequence shown here is derived from an EMBL/GenBank/DDBJ whole genome shotgun (WGS) entry which is preliminary data.</text>
</comment>
<proteinExistence type="predicted"/>
<name>A0A176YL83_9BRAD</name>
<evidence type="ECO:0008006" key="4">
    <source>
        <dbReference type="Google" id="ProtNLM"/>
    </source>
</evidence>
<evidence type="ECO:0000256" key="1">
    <source>
        <dbReference type="SAM" id="SignalP"/>
    </source>
</evidence>
<organism evidence="2 3">
    <name type="scientific">Bradyrhizobium centrolobii</name>
    <dbReference type="NCBI Taxonomy" id="1505087"/>
    <lineage>
        <taxon>Bacteria</taxon>
        <taxon>Pseudomonadati</taxon>
        <taxon>Pseudomonadota</taxon>
        <taxon>Alphaproteobacteria</taxon>
        <taxon>Hyphomicrobiales</taxon>
        <taxon>Nitrobacteraceae</taxon>
        <taxon>Bradyrhizobium</taxon>
    </lineage>
</organism>
<accession>A0A176YL83</accession>
<reference evidence="2 3" key="1">
    <citation type="submission" date="2016-03" db="EMBL/GenBank/DDBJ databases">
        <title>Draft Genome Sequence of the Strain BR 10245 (Bradyrhizobium sp.) isolated from nodules of Centrolobium paraense.</title>
        <authorList>
            <person name="Simoes-Araujo J.L.Sr."/>
            <person name="Barauna A.C."/>
            <person name="Silva K."/>
            <person name="Zilli J.E."/>
        </authorList>
    </citation>
    <scope>NUCLEOTIDE SEQUENCE [LARGE SCALE GENOMIC DNA]</scope>
    <source>
        <strain evidence="2 3">BR 10245</strain>
    </source>
</reference>
<keyword evidence="3" id="KW-1185">Reference proteome</keyword>
<dbReference type="Proteomes" id="UP000076959">
    <property type="component" value="Unassembled WGS sequence"/>
</dbReference>
<keyword evidence="1" id="KW-0732">Signal</keyword>